<gene>
    <name evidence="2" type="ORF">LECACI_7A004501</name>
</gene>
<dbReference type="InterPro" id="IPR012479">
    <property type="entry name" value="SAP30BP"/>
</dbReference>
<accession>A0AAI8YYV3</accession>
<name>A0AAI8YYV3_9PEZI</name>
<feature type="compositionally biased region" description="Basic and acidic residues" evidence="1">
    <location>
        <begin position="141"/>
        <end position="150"/>
    </location>
</feature>
<proteinExistence type="predicted"/>
<protein>
    <submittedName>
        <fullName evidence="2">Meiotically up-regulated gene 151 -like</fullName>
    </submittedName>
</protein>
<dbReference type="Proteomes" id="UP001296104">
    <property type="component" value="Unassembled WGS sequence"/>
</dbReference>
<comment type="caution">
    <text evidence="2">The sequence shown here is derived from an EMBL/GenBank/DDBJ whole genome shotgun (WGS) entry which is preliminary data.</text>
</comment>
<dbReference type="AlphaFoldDB" id="A0AAI8YYV3"/>
<evidence type="ECO:0000313" key="3">
    <source>
        <dbReference type="Proteomes" id="UP001296104"/>
    </source>
</evidence>
<reference evidence="2" key="1">
    <citation type="submission" date="2023-11" db="EMBL/GenBank/DDBJ databases">
        <authorList>
            <person name="Alioto T."/>
            <person name="Alioto T."/>
            <person name="Gomez Garrido J."/>
        </authorList>
    </citation>
    <scope>NUCLEOTIDE SEQUENCE</scope>
</reference>
<feature type="compositionally biased region" description="Polar residues" evidence="1">
    <location>
        <begin position="127"/>
        <end position="140"/>
    </location>
</feature>
<dbReference type="PANTHER" id="PTHR13464:SF0">
    <property type="entry name" value="SAP30-BINDING PROTEIN"/>
    <property type="match status" value="1"/>
</dbReference>
<keyword evidence="3" id="KW-1185">Reference proteome</keyword>
<evidence type="ECO:0000313" key="2">
    <source>
        <dbReference type="EMBL" id="CAK4013256.1"/>
    </source>
</evidence>
<dbReference type="EMBL" id="CAVMBE010000025">
    <property type="protein sequence ID" value="CAK4013256.1"/>
    <property type="molecule type" value="Genomic_DNA"/>
</dbReference>
<feature type="compositionally biased region" description="Basic and acidic residues" evidence="1">
    <location>
        <begin position="103"/>
        <end position="119"/>
    </location>
</feature>
<dbReference type="GO" id="GO:0006355">
    <property type="term" value="P:regulation of DNA-templated transcription"/>
    <property type="evidence" value="ECO:0007669"/>
    <property type="project" value="InterPro"/>
</dbReference>
<dbReference type="PANTHER" id="PTHR13464">
    <property type="entry name" value="TRANSCRIPTIONAL REGULATOR PROTEIN HCNGP"/>
    <property type="match status" value="1"/>
</dbReference>
<dbReference type="GO" id="GO:0005634">
    <property type="term" value="C:nucleus"/>
    <property type="evidence" value="ECO:0007669"/>
    <property type="project" value="TreeGrafter"/>
</dbReference>
<feature type="region of interest" description="Disordered" evidence="1">
    <location>
        <begin position="1"/>
        <end position="26"/>
    </location>
</feature>
<sequence length="150" mass="16635">MPTVPNFDIPDSPPPPPRNSEKAAALAATTKKFEHFLDLKKQGIHFNERLQSSSSLRNPSLLPKLMDFAAISTLDSYKSALPEGIAVPSAWPDQSYAENLLRQNERNEKKRLAQRRELDFVPASKPAISSTADKSASGSNDARKSKFDKR</sequence>
<organism evidence="2 3">
    <name type="scientific">Lecanosticta acicola</name>
    <dbReference type="NCBI Taxonomy" id="111012"/>
    <lineage>
        <taxon>Eukaryota</taxon>
        <taxon>Fungi</taxon>
        <taxon>Dikarya</taxon>
        <taxon>Ascomycota</taxon>
        <taxon>Pezizomycotina</taxon>
        <taxon>Dothideomycetes</taxon>
        <taxon>Dothideomycetidae</taxon>
        <taxon>Mycosphaerellales</taxon>
        <taxon>Mycosphaerellaceae</taxon>
        <taxon>Lecanosticta</taxon>
    </lineage>
</organism>
<feature type="region of interest" description="Disordered" evidence="1">
    <location>
        <begin position="102"/>
        <end position="150"/>
    </location>
</feature>
<evidence type="ECO:0000256" key="1">
    <source>
        <dbReference type="SAM" id="MobiDB-lite"/>
    </source>
</evidence>
<dbReference type="Pfam" id="PF07818">
    <property type="entry name" value="HCNGP"/>
    <property type="match status" value="1"/>
</dbReference>